<proteinExistence type="predicted"/>
<evidence type="ECO:0000313" key="4">
    <source>
        <dbReference type="EMBL" id="WRL65903.1"/>
    </source>
</evidence>
<evidence type="ECO:0000256" key="2">
    <source>
        <dbReference type="SAM" id="Phobius"/>
    </source>
</evidence>
<dbReference type="EMBL" id="CP141261">
    <property type="protein sequence ID" value="WRL65903.1"/>
    <property type="molecule type" value="Genomic_DNA"/>
</dbReference>
<feature type="region of interest" description="Disordered" evidence="1">
    <location>
        <begin position="1"/>
        <end position="64"/>
    </location>
</feature>
<feature type="compositionally biased region" description="Polar residues" evidence="1">
    <location>
        <begin position="20"/>
        <end position="30"/>
    </location>
</feature>
<keyword evidence="2" id="KW-0812">Transmembrane</keyword>
<evidence type="ECO:0000313" key="5">
    <source>
        <dbReference type="Proteomes" id="UP001324287"/>
    </source>
</evidence>
<feature type="region of interest" description="Disordered" evidence="1">
    <location>
        <begin position="86"/>
        <end position="107"/>
    </location>
</feature>
<keyword evidence="5" id="KW-1185">Reference proteome</keyword>
<dbReference type="InterPro" id="IPR012551">
    <property type="entry name" value="DUF1707_SHOCT-like"/>
</dbReference>
<reference evidence="4 5" key="1">
    <citation type="submission" date="2023-12" db="EMBL/GenBank/DDBJ databases">
        <title>Blastococcus brunescens sp. nov., an actonobacterium isolated from sandstone collected in sahara desert.</title>
        <authorList>
            <person name="Gtari M."/>
            <person name="Ghodhbane F."/>
        </authorList>
    </citation>
    <scope>NUCLEOTIDE SEQUENCE [LARGE SCALE GENOMIC DNA]</scope>
    <source>
        <strain evidence="4 5">BMG 8361</strain>
    </source>
</reference>
<dbReference type="Proteomes" id="UP001324287">
    <property type="component" value="Chromosome"/>
</dbReference>
<feature type="domain" description="DUF1707" evidence="3">
    <location>
        <begin position="123"/>
        <end position="174"/>
    </location>
</feature>
<protein>
    <submittedName>
        <fullName evidence="4">DUF1707 domain-containing protein</fullName>
    </submittedName>
</protein>
<keyword evidence="2" id="KW-0472">Membrane</keyword>
<evidence type="ECO:0000259" key="3">
    <source>
        <dbReference type="Pfam" id="PF08044"/>
    </source>
</evidence>
<evidence type="ECO:0000256" key="1">
    <source>
        <dbReference type="SAM" id="MobiDB-lite"/>
    </source>
</evidence>
<dbReference type="RefSeq" id="WP_324277220.1">
    <property type="nucleotide sequence ID" value="NZ_CP141261.1"/>
</dbReference>
<keyword evidence="2" id="KW-1133">Transmembrane helix</keyword>
<sequence length="244" mass="26117">MPTMRAGDSCHSVPVPRATRTPQSSRTQACNAPRDSHGPRTPGGLEVPRNSTLRPLRGAPSNGPRIRRVASSLLIRLSLPDARIRTFGRNRTEESGAMTLSPHAGNGPLPMPLQPHGPRQLERASDADREAVVHVLHDAVARGMLTLAEGDERMTEAYRARYRDDLPPLITDLPPAPAPAMTAPGWRALTTLALLQVRTSLARIPGGGALRSRPGLAGVGIALLFVLLVLGILGMDEPFGLDFD</sequence>
<organism evidence="4 5">
    <name type="scientific">Blastococcus brunescens</name>
    <dbReference type="NCBI Taxonomy" id="1564165"/>
    <lineage>
        <taxon>Bacteria</taxon>
        <taxon>Bacillati</taxon>
        <taxon>Actinomycetota</taxon>
        <taxon>Actinomycetes</taxon>
        <taxon>Geodermatophilales</taxon>
        <taxon>Geodermatophilaceae</taxon>
        <taxon>Blastococcus</taxon>
    </lineage>
</organism>
<feature type="transmembrane region" description="Helical" evidence="2">
    <location>
        <begin position="216"/>
        <end position="235"/>
    </location>
</feature>
<gene>
    <name evidence="4" type="ORF">U6N30_10325</name>
</gene>
<dbReference type="Pfam" id="PF08044">
    <property type="entry name" value="DUF1707"/>
    <property type="match status" value="1"/>
</dbReference>
<name>A0ABZ1B7Q3_9ACTN</name>
<accession>A0ABZ1B7Q3</accession>